<proteinExistence type="predicted"/>
<accession>A0A250IU20</accession>
<reference evidence="1 2" key="1">
    <citation type="submission" date="2017-06" db="EMBL/GenBank/DDBJ databases">
        <title>Sequencing and comparative analysis of myxobacterial genomes.</title>
        <authorList>
            <person name="Rupp O."/>
            <person name="Goesmann A."/>
            <person name="Sogaard-Andersen L."/>
        </authorList>
    </citation>
    <scope>NUCLEOTIDE SEQUENCE [LARGE SCALE GENOMIC DNA]</scope>
    <source>
        <strain evidence="1 2">DSM 52655</strain>
    </source>
</reference>
<dbReference type="EMBL" id="CP022098">
    <property type="protein sequence ID" value="ATB35239.1"/>
    <property type="molecule type" value="Genomic_DNA"/>
</dbReference>
<dbReference type="KEGG" id="cfus:CYFUS_000651"/>
<gene>
    <name evidence="1" type="ORF">CYFUS_000651</name>
</gene>
<dbReference type="AlphaFoldDB" id="A0A250IU20"/>
<protein>
    <submittedName>
        <fullName evidence="1">Uncharacterized protein</fullName>
    </submittedName>
</protein>
<evidence type="ECO:0000313" key="1">
    <source>
        <dbReference type="EMBL" id="ATB35239.1"/>
    </source>
</evidence>
<dbReference type="RefSeq" id="WP_095983893.1">
    <property type="nucleotide sequence ID" value="NZ_CP022098.1"/>
</dbReference>
<sequence>MSPSTPPFHDLEFPNDVPLWPSNDTATRRVFLMPAPDPSLFVAFGVLGASAEVSFVARGSLLENLGFFIERMLRESARVGLYALPPVPRELIEKYGAPPPFEGHEFEAPPKPPVAGLASDRVQAYPARGSAPLWAQGGSAARRAILVPVRDPSGFLVLGLHGSPPTVLFALKGSVTEDLPRLLARLRREDCHVELFAVPPLPESVVGEYLFLPPAP</sequence>
<dbReference type="Proteomes" id="UP000217257">
    <property type="component" value="Chromosome"/>
</dbReference>
<organism evidence="1 2">
    <name type="scientific">Cystobacter fuscus</name>
    <dbReference type="NCBI Taxonomy" id="43"/>
    <lineage>
        <taxon>Bacteria</taxon>
        <taxon>Pseudomonadati</taxon>
        <taxon>Myxococcota</taxon>
        <taxon>Myxococcia</taxon>
        <taxon>Myxococcales</taxon>
        <taxon>Cystobacterineae</taxon>
        <taxon>Archangiaceae</taxon>
        <taxon>Cystobacter</taxon>
    </lineage>
</organism>
<evidence type="ECO:0000313" key="2">
    <source>
        <dbReference type="Proteomes" id="UP000217257"/>
    </source>
</evidence>
<name>A0A250IU20_9BACT</name>